<dbReference type="Proteomes" id="UP000075901">
    <property type="component" value="Unassembled WGS sequence"/>
</dbReference>
<dbReference type="GO" id="GO:0016705">
    <property type="term" value="F:oxidoreductase activity, acting on paired donors, with incorporation or reduction of molecular oxygen"/>
    <property type="evidence" value="ECO:0007669"/>
    <property type="project" value="InterPro"/>
</dbReference>
<keyword evidence="8" id="KW-0256">Endoplasmic reticulum</keyword>
<accession>A0A182SYS7</accession>
<organism evidence="14 15">
    <name type="scientific">Anopheles maculatus</name>
    <dbReference type="NCBI Taxonomy" id="74869"/>
    <lineage>
        <taxon>Eukaryota</taxon>
        <taxon>Metazoa</taxon>
        <taxon>Ecdysozoa</taxon>
        <taxon>Arthropoda</taxon>
        <taxon>Hexapoda</taxon>
        <taxon>Insecta</taxon>
        <taxon>Pterygota</taxon>
        <taxon>Neoptera</taxon>
        <taxon>Endopterygota</taxon>
        <taxon>Diptera</taxon>
        <taxon>Nematocera</taxon>
        <taxon>Culicoidea</taxon>
        <taxon>Culicidae</taxon>
        <taxon>Anophelinae</taxon>
        <taxon>Anopheles</taxon>
        <taxon>Anopheles maculatus group</taxon>
    </lineage>
</organism>
<evidence type="ECO:0000256" key="2">
    <source>
        <dbReference type="ARBA" id="ARBA00003690"/>
    </source>
</evidence>
<evidence type="ECO:0000256" key="11">
    <source>
        <dbReference type="ARBA" id="ARBA00023004"/>
    </source>
</evidence>
<dbReference type="EnsemblMetazoa" id="AMAM016166-RA">
    <property type="protein sequence ID" value="AMAM016166-PA"/>
    <property type="gene ID" value="AMAM016166"/>
</dbReference>
<evidence type="ECO:0000256" key="4">
    <source>
        <dbReference type="ARBA" id="ARBA00004406"/>
    </source>
</evidence>
<comment type="subcellular location">
    <subcellularLocation>
        <location evidence="4">Endoplasmic reticulum membrane</location>
        <topology evidence="4">Peripheral membrane protein</topology>
    </subcellularLocation>
    <subcellularLocation>
        <location evidence="3">Microsome membrane</location>
        <topology evidence="3">Peripheral membrane protein</topology>
    </subcellularLocation>
</comment>
<dbReference type="PANTHER" id="PTHR24291:SF189">
    <property type="entry name" value="CYTOCHROME P450 4C3-RELATED"/>
    <property type="match status" value="1"/>
</dbReference>
<evidence type="ECO:0000256" key="5">
    <source>
        <dbReference type="ARBA" id="ARBA00010617"/>
    </source>
</evidence>
<comment type="function">
    <text evidence="2">May be involved in the metabolism of insect hormones and in the breakdown of synthetic insecticides.</text>
</comment>
<keyword evidence="7" id="KW-0479">Metal-binding</keyword>
<keyword evidence="15" id="KW-1185">Reference proteome</keyword>
<evidence type="ECO:0000313" key="15">
    <source>
        <dbReference type="Proteomes" id="UP000075901"/>
    </source>
</evidence>
<dbReference type="GO" id="GO:0004497">
    <property type="term" value="F:monooxygenase activity"/>
    <property type="evidence" value="ECO:0007669"/>
    <property type="project" value="UniProtKB-KW"/>
</dbReference>
<evidence type="ECO:0000256" key="7">
    <source>
        <dbReference type="ARBA" id="ARBA00022723"/>
    </source>
</evidence>
<comment type="similarity">
    <text evidence="5">Belongs to the cytochrome P450 family.</text>
</comment>
<keyword evidence="9" id="KW-0492">Microsome</keyword>
<keyword evidence="10" id="KW-0560">Oxidoreductase</keyword>
<dbReference type="AlphaFoldDB" id="A0A182SYS7"/>
<evidence type="ECO:0000313" key="14">
    <source>
        <dbReference type="EnsemblMetazoa" id="AMAM016166-PA"/>
    </source>
</evidence>
<sequence>MEKSPVKLFQNVVQPFTQFDRWFKVWLGPQLILCTSHPVLAESVLSHSKCLEKPFFYSFVQLEHGILTRKYQNWKRYRKALSPAFSTSKVSNALPSFVACARDLIAKLELLVEKSSTVSLAPLLSECMLNMIFSTTLGSNVVEQHEAKNILTNLDR</sequence>
<dbReference type="GO" id="GO:0020037">
    <property type="term" value="F:heme binding"/>
    <property type="evidence" value="ECO:0007669"/>
    <property type="project" value="InterPro"/>
</dbReference>
<proteinExistence type="inferred from homology"/>
<keyword evidence="6" id="KW-0349">Heme</keyword>
<evidence type="ECO:0000256" key="3">
    <source>
        <dbReference type="ARBA" id="ARBA00004174"/>
    </source>
</evidence>
<evidence type="ECO:0000256" key="10">
    <source>
        <dbReference type="ARBA" id="ARBA00023002"/>
    </source>
</evidence>
<evidence type="ECO:0000256" key="13">
    <source>
        <dbReference type="ARBA" id="ARBA00023136"/>
    </source>
</evidence>
<dbReference type="Gene3D" id="1.10.630.10">
    <property type="entry name" value="Cytochrome P450"/>
    <property type="match status" value="1"/>
</dbReference>
<dbReference type="PANTHER" id="PTHR24291">
    <property type="entry name" value="CYTOCHROME P450 FAMILY 4"/>
    <property type="match status" value="1"/>
</dbReference>
<evidence type="ECO:0000256" key="8">
    <source>
        <dbReference type="ARBA" id="ARBA00022824"/>
    </source>
</evidence>
<evidence type="ECO:0008006" key="16">
    <source>
        <dbReference type="Google" id="ProtNLM"/>
    </source>
</evidence>
<evidence type="ECO:0000256" key="9">
    <source>
        <dbReference type="ARBA" id="ARBA00022848"/>
    </source>
</evidence>
<evidence type="ECO:0000256" key="6">
    <source>
        <dbReference type="ARBA" id="ARBA00022617"/>
    </source>
</evidence>
<reference evidence="14" key="2">
    <citation type="submission" date="2020-05" db="UniProtKB">
        <authorList>
            <consortium name="EnsemblMetazoa"/>
        </authorList>
    </citation>
    <scope>IDENTIFICATION</scope>
    <source>
        <strain evidence="14">maculatus3</strain>
    </source>
</reference>
<dbReference type="VEuPathDB" id="VectorBase:AMAM016166"/>
<keyword evidence="12" id="KW-0503">Monooxygenase</keyword>
<dbReference type="GO" id="GO:0005789">
    <property type="term" value="C:endoplasmic reticulum membrane"/>
    <property type="evidence" value="ECO:0007669"/>
    <property type="project" value="UniProtKB-SubCell"/>
</dbReference>
<reference evidence="15" key="1">
    <citation type="submission" date="2013-09" db="EMBL/GenBank/DDBJ databases">
        <title>The Genome Sequence of Anopheles maculatus species B.</title>
        <authorList>
            <consortium name="The Broad Institute Genomics Platform"/>
            <person name="Neafsey D.E."/>
            <person name="Besansky N."/>
            <person name="Howell P."/>
            <person name="Walton C."/>
            <person name="Young S.K."/>
            <person name="Zeng Q."/>
            <person name="Gargeya S."/>
            <person name="Fitzgerald M."/>
            <person name="Haas B."/>
            <person name="Abouelleil A."/>
            <person name="Allen A.W."/>
            <person name="Alvarado L."/>
            <person name="Arachchi H.M."/>
            <person name="Berlin A.M."/>
            <person name="Chapman S.B."/>
            <person name="Gainer-Dewar J."/>
            <person name="Goldberg J."/>
            <person name="Griggs A."/>
            <person name="Gujja S."/>
            <person name="Hansen M."/>
            <person name="Howarth C."/>
            <person name="Imamovic A."/>
            <person name="Ireland A."/>
            <person name="Larimer J."/>
            <person name="McCowan C."/>
            <person name="Murphy C."/>
            <person name="Pearson M."/>
            <person name="Poon T.W."/>
            <person name="Priest M."/>
            <person name="Roberts A."/>
            <person name="Saif S."/>
            <person name="Shea T."/>
            <person name="Sisk P."/>
            <person name="Sykes S."/>
            <person name="Wortman J."/>
            <person name="Nusbaum C."/>
            <person name="Birren B."/>
        </authorList>
    </citation>
    <scope>NUCLEOTIDE SEQUENCE [LARGE SCALE GENOMIC DNA]</scope>
    <source>
        <strain evidence="15">maculatus3</strain>
    </source>
</reference>
<dbReference type="InterPro" id="IPR036396">
    <property type="entry name" value="Cyt_P450_sf"/>
</dbReference>
<comment type="cofactor">
    <cofactor evidence="1">
        <name>heme</name>
        <dbReference type="ChEBI" id="CHEBI:30413"/>
    </cofactor>
</comment>
<evidence type="ECO:0000256" key="12">
    <source>
        <dbReference type="ARBA" id="ARBA00023033"/>
    </source>
</evidence>
<dbReference type="GO" id="GO:0005506">
    <property type="term" value="F:iron ion binding"/>
    <property type="evidence" value="ECO:0007669"/>
    <property type="project" value="InterPro"/>
</dbReference>
<protein>
    <recommendedName>
        <fullName evidence="16">Cytochrome P450</fullName>
    </recommendedName>
</protein>
<keyword evidence="13" id="KW-0472">Membrane</keyword>
<evidence type="ECO:0000256" key="1">
    <source>
        <dbReference type="ARBA" id="ARBA00001971"/>
    </source>
</evidence>
<name>A0A182SYS7_9DIPT</name>
<dbReference type="Pfam" id="PF00067">
    <property type="entry name" value="p450"/>
    <property type="match status" value="1"/>
</dbReference>
<dbReference type="SUPFAM" id="SSF48264">
    <property type="entry name" value="Cytochrome P450"/>
    <property type="match status" value="1"/>
</dbReference>
<dbReference type="InterPro" id="IPR050196">
    <property type="entry name" value="Cytochrome_P450_Monoox"/>
</dbReference>
<keyword evidence="11" id="KW-0408">Iron</keyword>
<dbReference type="InterPro" id="IPR001128">
    <property type="entry name" value="Cyt_P450"/>
</dbReference>